<evidence type="ECO:0000313" key="2">
    <source>
        <dbReference type="EMBL" id="BAZ87407.1"/>
    </source>
</evidence>
<keyword evidence="1" id="KW-0472">Membrane</keyword>
<feature type="transmembrane region" description="Helical" evidence="1">
    <location>
        <begin position="97"/>
        <end position="117"/>
    </location>
</feature>
<dbReference type="RefSeq" id="WP_096669419.1">
    <property type="nucleotide sequence ID" value="NZ_AP018316.1"/>
</dbReference>
<sequence length="169" mass="18877">MQIFSNFLRNSLVTVINLYQRYLSPYKGYCCAHRVLHNGESCSEYVKGVFLEQDLKKAINLSQQRFTDCGIAAETLTGQKQQANLQRRTSHLLNRRGFIYLIIPAFFTFGLATPALASKGKAYSQCFKTATKASIRQDQKDGKCGNEPEIYYGLCCLGIIGLGVANEGK</sequence>
<dbReference type="KEGG" id="dcm:NIES806_36300"/>
<dbReference type="Proteomes" id="UP000218702">
    <property type="component" value="Chromosome"/>
</dbReference>
<dbReference type="AlphaFoldDB" id="A0A1Z4V7A4"/>
<evidence type="ECO:0008006" key="4">
    <source>
        <dbReference type="Google" id="ProtNLM"/>
    </source>
</evidence>
<dbReference type="OrthoDB" id="6629784at2"/>
<reference evidence="2 3" key="1">
    <citation type="submission" date="2017-06" db="EMBL/GenBank/DDBJ databases">
        <title>Genome sequencing of cyanobaciteial culture collection at National Institute for Environmental Studies (NIES).</title>
        <authorList>
            <person name="Hirose Y."/>
            <person name="Shimura Y."/>
            <person name="Fujisawa T."/>
            <person name="Nakamura Y."/>
            <person name="Kawachi M."/>
        </authorList>
    </citation>
    <scope>NUCLEOTIDE SEQUENCE [LARGE SCALE GENOMIC DNA]</scope>
    <source>
        <strain evidence="2 3">NIES-806</strain>
    </source>
</reference>
<keyword evidence="1" id="KW-0812">Transmembrane</keyword>
<dbReference type="NCBIfam" id="TIGR00278">
    <property type="entry name" value="membrane protein insertion efficiency factor YidD"/>
    <property type="match status" value="1"/>
</dbReference>
<accession>A0A1Z4V7A4</accession>
<keyword evidence="1" id="KW-1133">Transmembrane helix</keyword>
<name>A0A1Z4V7A4_9CYAN</name>
<proteinExistence type="predicted"/>
<evidence type="ECO:0000313" key="3">
    <source>
        <dbReference type="Proteomes" id="UP000218702"/>
    </source>
</evidence>
<dbReference type="EMBL" id="AP018316">
    <property type="protein sequence ID" value="BAZ87407.1"/>
    <property type="molecule type" value="Genomic_DNA"/>
</dbReference>
<gene>
    <name evidence="2" type="ORF">NIES806_36300</name>
</gene>
<dbReference type="InterPro" id="IPR002696">
    <property type="entry name" value="Membr_insert_effic_factor_YidD"/>
</dbReference>
<evidence type="ECO:0000256" key="1">
    <source>
        <dbReference type="SAM" id="Phobius"/>
    </source>
</evidence>
<protein>
    <recommendedName>
        <fullName evidence="4">Membrane protein insertion efficiency factor YidD</fullName>
    </recommendedName>
</protein>
<dbReference type="SMART" id="SM01234">
    <property type="entry name" value="Haemolytic"/>
    <property type="match status" value="1"/>
</dbReference>
<organism evidence="2 3">
    <name type="scientific">Dolichospermum compactum NIES-806</name>
    <dbReference type="NCBI Taxonomy" id="1973481"/>
    <lineage>
        <taxon>Bacteria</taxon>
        <taxon>Bacillati</taxon>
        <taxon>Cyanobacteriota</taxon>
        <taxon>Cyanophyceae</taxon>
        <taxon>Nostocales</taxon>
        <taxon>Aphanizomenonaceae</taxon>
        <taxon>Dolichospermum</taxon>
        <taxon>Dolichospermum compactum</taxon>
    </lineage>
</organism>
<keyword evidence="3" id="KW-1185">Reference proteome</keyword>